<dbReference type="PANTHER" id="PTHR34697:SF2">
    <property type="entry name" value="PHOSPHATIDYLGLYCEROL LYSYLTRANSFERASE"/>
    <property type="match status" value="1"/>
</dbReference>
<evidence type="ECO:0000256" key="3">
    <source>
        <dbReference type="ARBA" id="ARBA00022692"/>
    </source>
</evidence>
<feature type="transmembrane region" description="Helical" evidence="6">
    <location>
        <begin position="64"/>
        <end position="84"/>
    </location>
</feature>
<feature type="transmembrane region" description="Helical" evidence="6">
    <location>
        <begin position="146"/>
        <end position="170"/>
    </location>
</feature>
<dbReference type="InterPro" id="IPR016181">
    <property type="entry name" value="Acyl_CoA_acyltransferase"/>
</dbReference>
<dbReference type="Pfam" id="PF09924">
    <property type="entry name" value="LPG_synthase_C"/>
    <property type="match status" value="1"/>
</dbReference>
<dbReference type="InterPro" id="IPR051211">
    <property type="entry name" value="PG_lysyltransferase"/>
</dbReference>
<feature type="domain" description="Phosphatidylglycerol lysyltransferase C-terminal" evidence="7">
    <location>
        <begin position="331"/>
        <end position="601"/>
    </location>
</feature>
<dbReference type="GO" id="GO:0005886">
    <property type="term" value="C:plasma membrane"/>
    <property type="evidence" value="ECO:0007669"/>
    <property type="project" value="UniProtKB-SubCell"/>
</dbReference>
<dbReference type="GO" id="GO:0016755">
    <property type="term" value="F:aminoacyltransferase activity"/>
    <property type="evidence" value="ECO:0007669"/>
    <property type="project" value="TreeGrafter"/>
</dbReference>
<reference evidence="8 9" key="1">
    <citation type="submission" date="2019-12" db="EMBL/GenBank/DDBJ databases">
        <title>Litoreibacter badius sp. nov., a novel bacteriochlorophyll a-containing bacterium in the genus Litoreibacter.</title>
        <authorList>
            <person name="Kanamuro M."/>
            <person name="Takabe Y."/>
            <person name="Mori K."/>
            <person name="Takaichi S."/>
            <person name="Hanada S."/>
        </authorList>
    </citation>
    <scope>NUCLEOTIDE SEQUENCE [LARGE SCALE GENOMIC DNA]</scope>
    <source>
        <strain evidence="8 9">K6</strain>
    </source>
</reference>
<gene>
    <name evidence="8" type="ORF">KIN_12000</name>
</gene>
<evidence type="ECO:0000259" key="7">
    <source>
        <dbReference type="Pfam" id="PF09924"/>
    </source>
</evidence>
<feature type="transmembrane region" description="Helical" evidence="6">
    <location>
        <begin position="104"/>
        <end position="125"/>
    </location>
</feature>
<evidence type="ECO:0000256" key="5">
    <source>
        <dbReference type="ARBA" id="ARBA00023136"/>
    </source>
</evidence>
<dbReference type="Proteomes" id="UP000436822">
    <property type="component" value="Unassembled WGS sequence"/>
</dbReference>
<proteinExistence type="predicted"/>
<keyword evidence="2" id="KW-1003">Cell membrane</keyword>
<feature type="transmembrane region" description="Helical" evidence="6">
    <location>
        <begin position="243"/>
        <end position="272"/>
    </location>
</feature>
<keyword evidence="9" id="KW-1185">Reference proteome</keyword>
<dbReference type="GO" id="GO:0055091">
    <property type="term" value="P:phospholipid homeostasis"/>
    <property type="evidence" value="ECO:0007669"/>
    <property type="project" value="TreeGrafter"/>
</dbReference>
<dbReference type="InterPro" id="IPR024320">
    <property type="entry name" value="LPG_synthase_C"/>
</dbReference>
<dbReference type="EMBL" id="BLJE01000001">
    <property type="protein sequence ID" value="GFE64126.1"/>
    <property type="molecule type" value="Genomic_DNA"/>
</dbReference>
<feature type="transmembrane region" description="Helical" evidence="6">
    <location>
        <begin position="25"/>
        <end position="43"/>
    </location>
</feature>
<evidence type="ECO:0000256" key="2">
    <source>
        <dbReference type="ARBA" id="ARBA00022475"/>
    </source>
</evidence>
<dbReference type="PANTHER" id="PTHR34697">
    <property type="entry name" value="PHOSPHATIDYLGLYCEROL LYSYLTRANSFERASE"/>
    <property type="match status" value="1"/>
</dbReference>
<organism evidence="8 9">
    <name type="scientific">Litoreibacter roseus</name>
    <dbReference type="NCBI Taxonomy" id="2601869"/>
    <lineage>
        <taxon>Bacteria</taxon>
        <taxon>Pseudomonadati</taxon>
        <taxon>Pseudomonadota</taxon>
        <taxon>Alphaproteobacteria</taxon>
        <taxon>Rhodobacterales</taxon>
        <taxon>Roseobacteraceae</taxon>
        <taxon>Litoreibacter</taxon>
    </lineage>
</organism>
<evidence type="ECO:0000256" key="1">
    <source>
        <dbReference type="ARBA" id="ARBA00004651"/>
    </source>
</evidence>
<comment type="caution">
    <text evidence="8">The sequence shown here is derived from an EMBL/GenBank/DDBJ whole genome shotgun (WGS) entry which is preliminary data.</text>
</comment>
<keyword evidence="3 6" id="KW-0812">Transmembrane</keyword>
<evidence type="ECO:0000256" key="4">
    <source>
        <dbReference type="ARBA" id="ARBA00022989"/>
    </source>
</evidence>
<feature type="transmembrane region" description="Helical" evidence="6">
    <location>
        <begin position="208"/>
        <end position="231"/>
    </location>
</feature>
<keyword evidence="4 6" id="KW-1133">Transmembrane helix</keyword>
<dbReference type="AlphaFoldDB" id="A0A6N6JD74"/>
<sequence length="641" mass="69490">MSDQSTRACGAVPSSLQGLRSAFKIAGQIAVSALACAGLFYLLRDRIDLLDPDAIRSILSEFTLFEWGAASVLTAISFWAIGQYDAAMSAHLSLSVRRQDAESAGWRATAISQTLGFGLITGALVRWHVLGRKAGLTLWDASRLTAAVSIMFLVGWVVVISGTALVTVAIPAPYKFAAALAILCFCGILALSIWALPPWSSRLPSVRVLLKSVGLTVLDTAPAALIIFLFLPDGYAPFTVIYLAFLAAYVAGVMSGIPGGAGAFELCVLALVPHSNGDALIASLLGYRLTYYLGPAAIAGTSLVFVRPARRRAAQSVTLHKAACLPPEATLTQLNMFKVHQPRGSQLHVLRHITTNSHIVLGDPFGKRTDADRRQETLAHLQRDASHAGRGLCLYKCSAGVAQSARELGLAVHQIGQDAVVSPADFAVDGSDRRTLRRKLKKAQKSGVAVRALHFDDWVDLKRIDAQWQHRNGAAMGFSMGTFERTLVRRQAVFTASHNGRICGFITFHTSGNRWVLDLMRSDATCPDGTMHALIYDALKVAREEDVGSVSLSTVPLSGIIAPCTLTEHLLSRRFDSSRYAQGLFQFKRSFSPNWEPVYVVGSSYTSLAISAIEISRRVKHPIRAKTNLLHEHYGYYEFAA</sequence>
<feature type="transmembrane region" description="Helical" evidence="6">
    <location>
        <begin position="176"/>
        <end position="196"/>
    </location>
</feature>
<evidence type="ECO:0000256" key="6">
    <source>
        <dbReference type="SAM" id="Phobius"/>
    </source>
</evidence>
<name>A0A6N6JD74_9RHOB</name>
<evidence type="ECO:0000313" key="9">
    <source>
        <dbReference type="Proteomes" id="UP000436822"/>
    </source>
</evidence>
<dbReference type="Gene3D" id="3.40.630.30">
    <property type="match status" value="1"/>
</dbReference>
<dbReference type="SUPFAM" id="SSF55729">
    <property type="entry name" value="Acyl-CoA N-acyltransferases (Nat)"/>
    <property type="match status" value="1"/>
</dbReference>
<protein>
    <recommendedName>
        <fullName evidence="7">Phosphatidylglycerol lysyltransferase C-terminal domain-containing protein</fullName>
    </recommendedName>
</protein>
<feature type="transmembrane region" description="Helical" evidence="6">
    <location>
        <begin position="284"/>
        <end position="306"/>
    </location>
</feature>
<evidence type="ECO:0000313" key="8">
    <source>
        <dbReference type="EMBL" id="GFE64126.1"/>
    </source>
</evidence>
<comment type="subcellular location">
    <subcellularLocation>
        <location evidence="1">Cell membrane</location>
        <topology evidence="1">Multi-pass membrane protein</topology>
    </subcellularLocation>
</comment>
<keyword evidence="5 6" id="KW-0472">Membrane</keyword>
<accession>A0A6N6JD74</accession>